<evidence type="ECO:0000256" key="20">
    <source>
        <dbReference type="ARBA" id="ARBA00073293"/>
    </source>
</evidence>
<keyword evidence="15" id="KW-0206">Cytoskeleton</keyword>
<dbReference type="PANTHER" id="PTHR45622">
    <property type="entry name" value="UBIQUITIN-PROTEIN LIGASE E3A-RELATED"/>
    <property type="match status" value="1"/>
</dbReference>
<dbReference type="PROSITE" id="PS00626">
    <property type="entry name" value="RCC1_2"/>
    <property type="match status" value="4"/>
</dbReference>
<evidence type="ECO:0000256" key="9">
    <source>
        <dbReference type="ARBA" id="ARBA00022658"/>
    </source>
</evidence>
<feature type="compositionally biased region" description="Basic and acidic residues" evidence="22">
    <location>
        <begin position="742"/>
        <end position="784"/>
    </location>
</feature>
<evidence type="ECO:0000313" key="24">
    <source>
        <dbReference type="Ensembl" id="ENSAPEP00000011032.1"/>
    </source>
</evidence>
<dbReference type="SUPFAM" id="SSF50985">
    <property type="entry name" value="RCC1/BLIP-II"/>
    <property type="match status" value="1"/>
</dbReference>
<dbReference type="Gene3D" id="2.130.10.30">
    <property type="entry name" value="Regulator of chromosome condensation 1/beta-lactamase-inhibitor protein II"/>
    <property type="match status" value="1"/>
</dbReference>
<dbReference type="GO" id="GO:0030030">
    <property type="term" value="P:cell projection organization"/>
    <property type="evidence" value="ECO:0007669"/>
    <property type="project" value="UniProtKB-KW"/>
</dbReference>
<evidence type="ECO:0000313" key="25">
    <source>
        <dbReference type="Proteomes" id="UP000265080"/>
    </source>
</evidence>
<feature type="compositionally biased region" description="Basic and acidic residues" evidence="22">
    <location>
        <begin position="544"/>
        <end position="555"/>
    </location>
</feature>
<feature type="compositionally biased region" description="Basic and acidic residues" evidence="22">
    <location>
        <begin position="472"/>
        <end position="511"/>
    </location>
</feature>
<feature type="domain" description="RCC1-like" evidence="23">
    <location>
        <begin position="22"/>
        <end position="282"/>
    </location>
</feature>
<feature type="region of interest" description="Disordered" evidence="22">
    <location>
        <begin position="447"/>
        <end position="578"/>
    </location>
</feature>
<dbReference type="Ensembl" id="ENSAPET00000011335.1">
    <property type="protein sequence ID" value="ENSAPEP00000011032.1"/>
    <property type="gene ID" value="ENSAPEG00000007861.1"/>
</dbReference>
<dbReference type="GO" id="GO:0005813">
    <property type="term" value="C:centrosome"/>
    <property type="evidence" value="ECO:0007669"/>
    <property type="project" value="UniProtKB-SubCell"/>
</dbReference>
<feature type="compositionally biased region" description="Basic and acidic residues" evidence="22">
    <location>
        <begin position="793"/>
        <end position="802"/>
    </location>
</feature>
<keyword evidence="16" id="KW-0966">Cell projection</keyword>
<evidence type="ECO:0000256" key="6">
    <source>
        <dbReference type="ARBA" id="ARBA00022490"/>
    </source>
</evidence>
<feature type="repeat" description="RCC1" evidence="21">
    <location>
        <begin position="203"/>
        <end position="255"/>
    </location>
</feature>
<keyword evidence="17" id="KW-0449">Lipoprotein</keyword>
<feature type="compositionally biased region" description="Acidic residues" evidence="22">
    <location>
        <begin position="1110"/>
        <end position="1137"/>
    </location>
</feature>
<feature type="repeat" description="RCC1" evidence="21">
    <location>
        <begin position="48"/>
        <end position="99"/>
    </location>
</feature>
<evidence type="ECO:0000256" key="7">
    <source>
        <dbReference type="ARBA" id="ARBA00022553"/>
    </source>
</evidence>
<evidence type="ECO:0000256" key="17">
    <source>
        <dbReference type="ARBA" id="ARBA00023288"/>
    </source>
</evidence>
<evidence type="ECO:0000256" key="5">
    <source>
        <dbReference type="ARBA" id="ARBA00022481"/>
    </source>
</evidence>
<feature type="repeat" description="RCC1" evidence="21">
    <location>
        <begin position="100"/>
        <end position="152"/>
    </location>
</feature>
<protein>
    <recommendedName>
        <fullName evidence="20">X-linked retinitis pigmentosa GTPase regulator</fullName>
    </recommendedName>
</protein>
<evidence type="ECO:0000256" key="3">
    <source>
        <dbReference type="ARBA" id="ARBA00004555"/>
    </source>
</evidence>
<dbReference type="GO" id="GO:0005794">
    <property type="term" value="C:Golgi apparatus"/>
    <property type="evidence" value="ECO:0007669"/>
    <property type="project" value="UniProtKB-SubCell"/>
</dbReference>
<feature type="compositionally biased region" description="Acidic residues" evidence="22">
    <location>
        <begin position="1161"/>
        <end position="1173"/>
    </location>
</feature>
<reference evidence="24" key="3">
    <citation type="submission" date="2025-09" db="UniProtKB">
        <authorList>
            <consortium name="Ensembl"/>
        </authorList>
    </citation>
    <scope>IDENTIFICATION</scope>
</reference>
<feature type="region of interest" description="Disordered" evidence="22">
    <location>
        <begin position="897"/>
        <end position="1463"/>
    </location>
</feature>
<reference evidence="24 25" key="1">
    <citation type="submission" date="2018-03" db="EMBL/GenBank/DDBJ databases">
        <title>Finding Nemo's genes: A chromosome-scale reference assembly of the genome of the orange clownfish Amphiprion percula.</title>
        <authorList>
            <person name="Lehmann R."/>
        </authorList>
    </citation>
    <scope>NUCLEOTIDE SEQUENCE</scope>
</reference>
<feature type="compositionally biased region" description="Basic and acidic residues" evidence="22">
    <location>
        <begin position="449"/>
        <end position="464"/>
    </location>
</feature>
<feature type="compositionally biased region" description="Acidic residues" evidence="22">
    <location>
        <begin position="1186"/>
        <end position="1218"/>
    </location>
</feature>
<dbReference type="Pfam" id="PF25390">
    <property type="entry name" value="WD40_RLD"/>
    <property type="match status" value="1"/>
</dbReference>
<feature type="compositionally biased region" description="Acidic residues" evidence="22">
    <location>
        <begin position="1049"/>
        <end position="1082"/>
    </location>
</feature>
<dbReference type="GO" id="GO:0005085">
    <property type="term" value="F:guanyl-nucleotide exchange factor activity"/>
    <property type="evidence" value="ECO:0007669"/>
    <property type="project" value="UniProtKB-KW"/>
</dbReference>
<dbReference type="PROSITE" id="PS50012">
    <property type="entry name" value="RCC1_3"/>
    <property type="match status" value="7"/>
</dbReference>
<evidence type="ECO:0000256" key="1">
    <source>
        <dbReference type="ARBA" id="ARBA00004120"/>
    </source>
</evidence>
<evidence type="ECO:0000256" key="2">
    <source>
        <dbReference type="ARBA" id="ARBA00004300"/>
    </source>
</evidence>
<keyword evidence="12" id="KW-0282">Flagellum</keyword>
<feature type="compositionally biased region" description="Polar residues" evidence="22">
    <location>
        <begin position="970"/>
        <end position="987"/>
    </location>
</feature>
<feature type="compositionally biased region" description="Basic and acidic residues" evidence="22">
    <location>
        <begin position="1420"/>
        <end position="1429"/>
    </location>
</feature>
<evidence type="ECO:0000256" key="15">
    <source>
        <dbReference type="ARBA" id="ARBA00023212"/>
    </source>
</evidence>
<feature type="compositionally biased region" description="Polar residues" evidence="22">
    <location>
        <begin position="676"/>
        <end position="687"/>
    </location>
</feature>
<dbReference type="OMA" id="SIRHIAC"/>
<proteinExistence type="predicted"/>
<keyword evidence="14" id="KW-0969">Cilium</keyword>
<dbReference type="PANTHER" id="PTHR45622:SF75">
    <property type="entry name" value="X-LINKED RETINITIS PIGMENTOSA GTPASE REGULATOR"/>
    <property type="match status" value="1"/>
</dbReference>
<comment type="subcellular location">
    <subcellularLocation>
        <location evidence="1">Cytoplasm</location>
        <location evidence="1">Cytoskeleton</location>
        <location evidence="1">Cilium basal body</location>
    </subcellularLocation>
    <subcellularLocation>
        <location evidence="4">Cytoplasm</location>
        <location evidence="4">Cytoskeleton</location>
        <location evidence="4">Flagellum axoneme</location>
    </subcellularLocation>
    <subcellularLocation>
        <location evidence="2">Cytoplasm</location>
        <location evidence="2">Cytoskeleton</location>
        <location evidence="2">Microtubule organizing center</location>
        <location evidence="2">Centrosome</location>
    </subcellularLocation>
    <subcellularLocation>
        <location evidence="3">Golgi apparatus</location>
    </subcellularLocation>
</comment>
<keyword evidence="7" id="KW-0597">Phosphoprotein</keyword>
<evidence type="ECO:0000256" key="8">
    <source>
        <dbReference type="ARBA" id="ARBA00022606"/>
    </source>
</evidence>
<keyword evidence="19" id="KW-0844">Vision</keyword>
<feature type="compositionally biased region" description="Acidic residues" evidence="22">
    <location>
        <begin position="1225"/>
        <end position="1302"/>
    </location>
</feature>
<sequence>MSPETGAIFTFGKSSFADNVPSKFWLKNDRPLHLSCGGEHTAVITENGRLLVFGGNNLGQLGLRLKSAASRPSSVKALKSEKVKLVACGRDHTIVCSCGGVVYSAGSNQTGQLGLGHCNNTTSFHLLQPFCDWAPIKMLSAGCNTSAALTEDGRLFMWGDNSVGQIGLGDEGFAAEPREVMVGEQVMWVSCGNRHSAFITVHGNLYTFGESANGRLGLQVEQLSNHRVPQQVQGILGRVIQVSCGGEHTVALTGDDVYTFGRGQHGQLGHGTFLFEVHSPKPLEHFSSSSIKHVSCGENHTAVITDSGLLYTFGDGRHGKLGLGEENFINRFSPTLCTRFLQLSVQTVSGGDDQRMSVSHSLGFNLFDINVSQKVFRSNHLLALKQHILITFAATLTAGLLCMYNLSFFNNKVPSDIDHFLPVFFFLHPTMSFCDLLQEKKKGRALRQTAKEAEAFHSNGKTDQKSPQALPSEKEVSPQRSTEKKQKITSKGKENISNESVKIKTPEDKQKVSNIKSPKHNKSKLSEYSPKAQQSVWKTLTDAQQKRPEVKEATRKNRNLKASNVNQKDEKDGSLKNYVIRTPKRDKVTSLALDKTSPVYTGDETTSSVSIENAVEEDALMQCESSDITPFEMEVQPIKSTPTKDLQVKSTQGKGERTAVDVKSLPARKETGPVTAPSQIKTNNSVGVKTRPARLQGKSQELKSTPPHNDQSQHAENPLIECKGTEEGGETGLNTAQKVKGRTADKQKLLKVKDKKKAEESKTELKAKTKPQGEEGEQIKRGEDVDYIMQDTTEAKLRRKTEASSLQASQWDASTKAINNPSSSQSPKRTELVSVSGAESQQGSAPVGSETDREDDQGLTEEKPRWREVLSNAASYLPAVGMAGAAVAVLSEAGTQVGGFQPDSDEVIATPPKTPGIGRRFTKQSAVTQSSFSSTSSQEASDEVKDGAKDELSVLSESGKAAQEEENNDTTHSLSEQEMVKSVTSDQIRGEDDETSQQEHGEEDEDEKTYKASEEPEDMPSDKADTEDEEQKGDEEGESGSEISSNKEAEEESVSGEGEDEKDNEFEDDEEKSSSSGEEDEGSNTSDATESEGEEKDSRKAASEAGSGSEVDETAEEGESEEEDKEEEDKSEEESESADSKESGEEEDKEGIDSAESAKSEEEENEAEEEAENEEQKVNQDSAKSEDEEEGSEEDEESEGEEDGDEEQDSEAHEDEEEQGRKSDEDNEEEGEEEEEDKEEEEEEEDDKGETGEEEGEDEDKGETAEEEEEDGMGDEEEEAQEDVAEEEGEDEEEESEGEEEEKSQRKDKGKVTTKKVVTESEEEEEEEEEEVEDTKMTQKTETRLKNLKEEQKRGESEKDEESEEEEEANEGEDEVSEEEENKEKGKESEEEEDEEEEVKSTRTRKTEKQKFPLKAAPPQREDKRKDAPRPAPRTKQRTTGEKKPEDSQQFWNDVLPQYLDLQ</sequence>
<dbReference type="InterPro" id="IPR058923">
    <property type="entry name" value="RCC1-like_dom"/>
</dbReference>
<evidence type="ECO:0000256" key="18">
    <source>
        <dbReference type="ARBA" id="ARBA00023289"/>
    </source>
</evidence>
<keyword evidence="5" id="KW-0488">Methylation</keyword>
<evidence type="ECO:0000259" key="23">
    <source>
        <dbReference type="Pfam" id="PF25390"/>
    </source>
</evidence>
<feature type="region of interest" description="Disordered" evidence="22">
    <location>
        <begin position="635"/>
        <end position="867"/>
    </location>
</feature>
<keyword evidence="6" id="KW-0963">Cytoplasm</keyword>
<feature type="compositionally biased region" description="Low complexity" evidence="22">
    <location>
        <begin position="925"/>
        <end position="939"/>
    </location>
</feature>
<keyword evidence="8" id="KW-0716">Sensory transduction</keyword>
<evidence type="ECO:0000256" key="12">
    <source>
        <dbReference type="ARBA" id="ARBA00022846"/>
    </source>
</evidence>
<feature type="repeat" description="RCC1" evidence="21">
    <location>
        <begin position="6"/>
        <end position="47"/>
    </location>
</feature>
<dbReference type="Proteomes" id="UP000265080">
    <property type="component" value="Chromosome 12"/>
</dbReference>
<dbReference type="InterPro" id="IPR009091">
    <property type="entry name" value="RCC1/BLIP-II"/>
</dbReference>
<name>A0A3P8SFU7_AMPPE</name>
<feature type="compositionally biased region" description="Basic and acidic residues" evidence="22">
    <location>
        <begin position="1334"/>
        <end position="1357"/>
    </location>
</feature>
<feature type="compositionally biased region" description="Acidic residues" evidence="22">
    <location>
        <begin position="1389"/>
        <end position="1398"/>
    </location>
</feature>
<evidence type="ECO:0000256" key="19">
    <source>
        <dbReference type="ARBA" id="ARBA00023305"/>
    </source>
</evidence>
<dbReference type="GO" id="GO:0005929">
    <property type="term" value="C:cilium"/>
    <property type="evidence" value="ECO:0007669"/>
    <property type="project" value="UniProtKB-ARBA"/>
</dbReference>
<evidence type="ECO:0000256" key="16">
    <source>
        <dbReference type="ARBA" id="ARBA00023273"/>
    </source>
</evidence>
<feature type="compositionally biased region" description="Acidic residues" evidence="22">
    <location>
        <begin position="1358"/>
        <end position="1381"/>
    </location>
</feature>
<dbReference type="InterPro" id="IPR051709">
    <property type="entry name" value="Ub-ligase/GTPase-reg"/>
</dbReference>
<dbReference type="InterPro" id="IPR000408">
    <property type="entry name" value="Reg_chr_condens"/>
</dbReference>
<evidence type="ECO:0000256" key="21">
    <source>
        <dbReference type="PROSITE-ProRule" id="PRU00235"/>
    </source>
</evidence>
<evidence type="ECO:0000256" key="4">
    <source>
        <dbReference type="ARBA" id="ARBA00004611"/>
    </source>
</evidence>
<evidence type="ECO:0000256" key="14">
    <source>
        <dbReference type="ARBA" id="ARBA00023069"/>
    </source>
</evidence>
<keyword evidence="11" id="KW-0970">Cilium biogenesis/degradation</keyword>
<organism evidence="24 25">
    <name type="scientific">Amphiprion percula</name>
    <name type="common">Orange clownfish</name>
    <name type="synonym">Lutjanus percula</name>
    <dbReference type="NCBI Taxonomy" id="161767"/>
    <lineage>
        <taxon>Eukaryota</taxon>
        <taxon>Metazoa</taxon>
        <taxon>Chordata</taxon>
        <taxon>Craniata</taxon>
        <taxon>Vertebrata</taxon>
        <taxon>Euteleostomi</taxon>
        <taxon>Actinopterygii</taxon>
        <taxon>Neopterygii</taxon>
        <taxon>Teleostei</taxon>
        <taxon>Neoteleostei</taxon>
        <taxon>Acanthomorphata</taxon>
        <taxon>Ovalentaria</taxon>
        <taxon>Pomacentridae</taxon>
        <taxon>Amphiprion</taxon>
    </lineage>
</organism>
<dbReference type="Pfam" id="PF13540">
    <property type="entry name" value="RCC1_2"/>
    <property type="match status" value="1"/>
</dbReference>
<feature type="compositionally biased region" description="Acidic residues" evidence="22">
    <location>
        <begin position="1025"/>
        <end position="1039"/>
    </location>
</feature>
<feature type="compositionally biased region" description="Polar residues" evidence="22">
    <location>
        <begin position="697"/>
        <end position="715"/>
    </location>
</feature>
<evidence type="ECO:0000256" key="10">
    <source>
        <dbReference type="ARBA" id="ARBA00022737"/>
    </source>
</evidence>
<evidence type="ECO:0000256" key="22">
    <source>
        <dbReference type="SAM" id="MobiDB-lite"/>
    </source>
</evidence>
<dbReference type="GeneTree" id="ENSGT00940000159616"/>
<keyword evidence="9" id="KW-0344">Guanine-nucleotide releasing factor</keyword>
<feature type="repeat" description="RCC1" evidence="21">
    <location>
        <begin position="255"/>
        <end position="307"/>
    </location>
</feature>
<feature type="compositionally biased region" description="Acidic residues" evidence="22">
    <location>
        <begin position="1320"/>
        <end position="1333"/>
    </location>
</feature>
<feature type="compositionally biased region" description="Polar residues" evidence="22">
    <location>
        <begin position="803"/>
        <end position="827"/>
    </location>
</feature>
<keyword evidence="13" id="KW-0333">Golgi apparatus</keyword>
<feature type="compositionally biased region" description="Basic and acidic residues" evidence="22">
    <location>
        <begin position="1008"/>
        <end position="1024"/>
    </location>
</feature>
<evidence type="ECO:0000256" key="11">
    <source>
        <dbReference type="ARBA" id="ARBA00022794"/>
    </source>
</evidence>
<feature type="compositionally biased region" description="Polar residues" evidence="22">
    <location>
        <begin position="531"/>
        <end position="543"/>
    </location>
</feature>
<dbReference type="STRING" id="161767.ENSAPEP00000011032"/>
<reference evidence="24" key="2">
    <citation type="submission" date="2025-08" db="UniProtKB">
        <authorList>
            <consortium name="Ensembl"/>
        </authorList>
    </citation>
    <scope>IDENTIFICATION</scope>
</reference>
<dbReference type="FunFam" id="2.130.10.30:FF:000013">
    <property type="entry name" value="Retinitis pigmentosa GTPase regulator isoform 1"/>
    <property type="match status" value="1"/>
</dbReference>
<feature type="compositionally biased region" description="Basic and acidic residues" evidence="22">
    <location>
        <begin position="942"/>
        <end position="952"/>
    </location>
</feature>
<dbReference type="PRINTS" id="PR00633">
    <property type="entry name" value="RCCNDNSATION"/>
</dbReference>
<feature type="repeat" description="RCC1" evidence="21">
    <location>
        <begin position="308"/>
        <end position="361"/>
    </location>
</feature>
<keyword evidence="18" id="KW-0636">Prenylation</keyword>
<feature type="repeat" description="RCC1" evidence="21">
    <location>
        <begin position="153"/>
        <end position="202"/>
    </location>
</feature>
<keyword evidence="10" id="KW-0677">Repeat</keyword>
<evidence type="ECO:0000256" key="13">
    <source>
        <dbReference type="ARBA" id="ARBA00023034"/>
    </source>
</evidence>
<accession>A0A3P8SFU7</accession>
<feature type="compositionally biased region" description="Basic and acidic residues" evidence="22">
    <location>
        <begin position="1399"/>
        <end position="1411"/>
    </location>
</feature>
<feature type="compositionally biased region" description="Polar residues" evidence="22">
    <location>
        <begin position="638"/>
        <end position="653"/>
    </location>
</feature>
<feature type="compositionally biased region" description="Acidic residues" evidence="22">
    <location>
        <begin position="991"/>
        <end position="1007"/>
    </location>
</feature>
<dbReference type="GO" id="GO:0007601">
    <property type="term" value="P:visual perception"/>
    <property type="evidence" value="ECO:0007669"/>
    <property type="project" value="UniProtKB-KW"/>
</dbReference>
<keyword evidence="25" id="KW-1185">Reference proteome</keyword>